<dbReference type="OrthoDB" id="676083at2"/>
<evidence type="ECO:0000313" key="3">
    <source>
        <dbReference type="Proteomes" id="UP000189739"/>
    </source>
</evidence>
<sequence>MKKILILSLFSLFIFSCGEADNKQNELTDNGVLDLGSFSIKLPDGWHYAKADGIDSFVGSIVTNSADTLNFDFSTMGYANHLVQTEKHFLSHGEWLLECYFCKPGVTYISGGDLKSARADEMKRRGITDTALVKVEFDPVRETKKAFRQLTKAEQNQYPNADYMADLTYKGLTKSIPIEIPAETKAHHLKVDSTAKYFIKTVWPKVTGKGITGIYIQSRKSALNLMISGRNLPQQQQMQALEAFKTIVIKIEGSEQTLPFPD</sequence>
<gene>
    <name evidence="2" type="ORF">BC343_17965</name>
</gene>
<dbReference type="STRING" id="1792845.BC343_17965"/>
<accession>A0A1S9P7E2</accession>
<keyword evidence="3" id="KW-1185">Reference proteome</keyword>
<evidence type="ECO:0000256" key="1">
    <source>
        <dbReference type="SAM" id="SignalP"/>
    </source>
</evidence>
<organism evidence="2 3">
    <name type="scientific">Mucilaginibacter pedocola</name>
    <dbReference type="NCBI Taxonomy" id="1792845"/>
    <lineage>
        <taxon>Bacteria</taxon>
        <taxon>Pseudomonadati</taxon>
        <taxon>Bacteroidota</taxon>
        <taxon>Sphingobacteriia</taxon>
        <taxon>Sphingobacteriales</taxon>
        <taxon>Sphingobacteriaceae</taxon>
        <taxon>Mucilaginibacter</taxon>
    </lineage>
</organism>
<comment type="caution">
    <text evidence="2">The sequence shown here is derived from an EMBL/GenBank/DDBJ whole genome shotgun (WGS) entry which is preliminary data.</text>
</comment>
<evidence type="ECO:0000313" key="2">
    <source>
        <dbReference type="EMBL" id="OOQ56866.1"/>
    </source>
</evidence>
<name>A0A1S9P7E2_9SPHI</name>
<feature type="chain" id="PRO_5013159688" evidence="1">
    <location>
        <begin position="21"/>
        <end position="262"/>
    </location>
</feature>
<dbReference type="Proteomes" id="UP000189739">
    <property type="component" value="Unassembled WGS sequence"/>
</dbReference>
<dbReference type="PROSITE" id="PS51257">
    <property type="entry name" value="PROKAR_LIPOPROTEIN"/>
    <property type="match status" value="1"/>
</dbReference>
<keyword evidence="1" id="KW-0732">Signal</keyword>
<feature type="signal peptide" evidence="1">
    <location>
        <begin position="1"/>
        <end position="20"/>
    </location>
</feature>
<proteinExistence type="predicted"/>
<reference evidence="2 3" key="1">
    <citation type="submission" date="2016-07" db="EMBL/GenBank/DDBJ databases">
        <title>Genomic analysis of zinc-resistant bacterium Mucilaginibacter pedocola TBZ30.</title>
        <authorList>
            <person name="Huang J."/>
            <person name="Tang J."/>
        </authorList>
    </citation>
    <scope>NUCLEOTIDE SEQUENCE [LARGE SCALE GENOMIC DNA]</scope>
    <source>
        <strain evidence="2 3">TBZ30</strain>
    </source>
</reference>
<dbReference type="RefSeq" id="WP_078351281.1">
    <property type="nucleotide sequence ID" value="NZ_MBTF01000038.1"/>
</dbReference>
<protein>
    <submittedName>
        <fullName evidence="2">Uncharacterized protein</fullName>
    </submittedName>
</protein>
<dbReference type="EMBL" id="MBTF01000038">
    <property type="protein sequence ID" value="OOQ56866.1"/>
    <property type="molecule type" value="Genomic_DNA"/>
</dbReference>
<dbReference type="AlphaFoldDB" id="A0A1S9P7E2"/>